<proteinExistence type="predicted"/>
<sequence>MCFICNKKDYISNLNEIRGFGLAHMSCYNNAPVCSICHQTKLILNEDSDKNGICDYRCDNLCTNCWTNEVNVKGVLCNDCEWNKYYSNKAACRGCVGNVVDGSLAGTKCPECGENFELIN</sequence>
<evidence type="ECO:0000313" key="1">
    <source>
        <dbReference type="EMBL" id="MDZ4909968.1"/>
    </source>
</evidence>
<dbReference type="RefSeq" id="WP_198621159.1">
    <property type="nucleotide sequence ID" value="NZ_JACOGO010000040.1"/>
</dbReference>
<dbReference type="EMBL" id="WNUI01000050">
    <property type="protein sequence ID" value="MDZ4909968.1"/>
    <property type="molecule type" value="Genomic_DNA"/>
</dbReference>
<evidence type="ECO:0000313" key="2">
    <source>
        <dbReference type="Proteomes" id="UP001288778"/>
    </source>
</evidence>
<comment type="caution">
    <text evidence="1">The sequence shown here is derived from an EMBL/GenBank/DDBJ whole genome shotgun (WGS) entry which is preliminary data.</text>
</comment>
<gene>
    <name evidence="1" type="ORF">GNF68_13050</name>
</gene>
<reference evidence="1" key="1">
    <citation type="submission" date="2019-11" db="EMBL/GenBank/DDBJ databases">
        <title>Characterization of Clostridium perfringens isolates from swine manure treated agricultural soils.</title>
        <authorList>
            <person name="Wushke S.T."/>
        </authorList>
    </citation>
    <scope>NUCLEOTIDE SEQUENCE</scope>
    <source>
        <strain evidence="1">X94</strain>
    </source>
</reference>
<protein>
    <submittedName>
        <fullName evidence="1">Uncharacterized protein</fullName>
    </submittedName>
</protein>
<dbReference type="AlphaFoldDB" id="A0AAW9HX63"/>
<accession>A0AAW9HX63</accession>
<organism evidence="1 2">
    <name type="scientific">Clostridium perfringens</name>
    <dbReference type="NCBI Taxonomy" id="1502"/>
    <lineage>
        <taxon>Bacteria</taxon>
        <taxon>Bacillati</taxon>
        <taxon>Bacillota</taxon>
        <taxon>Clostridia</taxon>
        <taxon>Eubacteriales</taxon>
        <taxon>Clostridiaceae</taxon>
        <taxon>Clostridium</taxon>
    </lineage>
</organism>
<dbReference type="Proteomes" id="UP001288778">
    <property type="component" value="Unassembled WGS sequence"/>
</dbReference>
<name>A0AAW9HX63_CLOPF</name>